<gene>
    <name evidence="7" type="primary">100272185</name>
</gene>
<dbReference type="EnsemblMetazoa" id="NM_001146241.1">
    <property type="protein sequence ID" value="NP_001139713.1"/>
    <property type="gene ID" value="GeneID_100272185"/>
</dbReference>
<dbReference type="SUPFAM" id="SSF56574">
    <property type="entry name" value="Serpins"/>
    <property type="match status" value="1"/>
</dbReference>
<dbReference type="PANTHER" id="PTHR11461:SF292">
    <property type="entry name" value="SERPIN 100A"/>
    <property type="match status" value="1"/>
</dbReference>
<accession>C0J8G9</accession>
<dbReference type="Pfam" id="PF00079">
    <property type="entry name" value="Serpin"/>
    <property type="match status" value="1"/>
</dbReference>
<evidence type="ECO:0000313" key="8">
    <source>
        <dbReference type="Proteomes" id="UP000005204"/>
    </source>
</evidence>
<dbReference type="KEGG" id="bmor:100272185"/>
<dbReference type="InterPro" id="IPR036186">
    <property type="entry name" value="Serpin_sf"/>
</dbReference>
<evidence type="ECO:0000256" key="2">
    <source>
        <dbReference type="ARBA" id="ARBA00022900"/>
    </source>
</evidence>
<dbReference type="InterPro" id="IPR023796">
    <property type="entry name" value="Serpin_dom"/>
</dbReference>
<dbReference type="InterPro" id="IPR000215">
    <property type="entry name" value="Serpin_fam"/>
</dbReference>
<name>C0J8G9_BOMMO</name>
<sequence>MFSTSVLICLLFNSVLATDNQTLRELENRLATSNNRLTGEFIYNGILRYPGSSFVTIVFPLLSALGQLALFSEKKNEQKLLDLLELDNKEQIRRIFPYIREEYFSEDLVASPKFDLKVYTDDDNKLCPAFKKSYKKTFGGETGEVDYSEPEEAAEEINDYVKSQGTGGFKDLVSSRKIEDKDGLNFIGTYELSFKFDDRFVFTSSKVVKFKTGKTVTIIPGAAGEGIIKYADVKSINAKVIEILARGGEYSYVVVLPNKVDGLKEVLKKFTDPEVFRQAIDQGKNVCAKLLVPSREVISKVDLANSLQQVDIKLLQEPFRTRGADLRGVSQKCDDTYVASILHEVRLRPDSTNNSRKASPCTKYDVELEVNYPYAFYVMCAQREPNLVRSPIVGMAVQS</sequence>
<organism evidence="6">
    <name type="scientific">Bombyx mori</name>
    <name type="common">Silk moth</name>
    <dbReference type="NCBI Taxonomy" id="7091"/>
    <lineage>
        <taxon>Eukaryota</taxon>
        <taxon>Metazoa</taxon>
        <taxon>Ecdysozoa</taxon>
        <taxon>Arthropoda</taxon>
        <taxon>Hexapoda</taxon>
        <taxon>Insecta</taxon>
        <taxon>Pterygota</taxon>
        <taxon>Neoptera</taxon>
        <taxon>Endopterygota</taxon>
        <taxon>Lepidoptera</taxon>
        <taxon>Glossata</taxon>
        <taxon>Ditrysia</taxon>
        <taxon>Bombycoidea</taxon>
        <taxon>Bombycidae</taxon>
        <taxon>Bombycinae</taxon>
        <taxon>Bombyx</taxon>
    </lineage>
</organism>
<evidence type="ECO:0000313" key="6">
    <source>
        <dbReference type="EMBL" id="ACG61183.1"/>
    </source>
</evidence>
<feature type="domain" description="Serpin" evidence="5">
    <location>
        <begin position="42"/>
        <end position="385"/>
    </location>
</feature>
<feature type="chain" id="PRO_5002897953" evidence="4">
    <location>
        <begin position="18"/>
        <end position="399"/>
    </location>
</feature>
<dbReference type="SMART" id="SM00093">
    <property type="entry name" value="SERPIN"/>
    <property type="match status" value="1"/>
</dbReference>
<dbReference type="OrthoDB" id="671595at2759"/>
<evidence type="ECO:0000256" key="1">
    <source>
        <dbReference type="ARBA" id="ARBA00022690"/>
    </source>
</evidence>
<keyword evidence="1" id="KW-0646">Protease inhibitor</keyword>
<protein>
    <submittedName>
        <fullName evidence="6">Serpin-20</fullName>
    </submittedName>
</protein>
<dbReference type="AlphaFoldDB" id="C0J8G9"/>
<dbReference type="Gene3D" id="3.30.497.10">
    <property type="entry name" value="Antithrombin, subunit I, domain 2"/>
    <property type="match status" value="1"/>
</dbReference>
<dbReference type="Gene3D" id="2.30.39.10">
    <property type="entry name" value="Alpha-1-antitrypsin, domain 1"/>
    <property type="match status" value="1"/>
</dbReference>
<proteinExistence type="evidence at transcript level"/>
<dbReference type="GO" id="GO:0004867">
    <property type="term" value="F:serine-type endopeptidase inhibitor activity"/>
    <property type="evidence" value="ECO:0007669"/>
    <property type="project" value="UniProtKB-KW"/>
</dbReference>
<evidence type="ECO:0000259" key="5">
    <source>
        <dbReference type="SMART" id="SM00093"/>
    </source>
</evidence>
<keyword evidence="2" id="KW-0722">Serine protease inhibitor</keyword>
<keyword evidence="4" id="KW-0732">Signal</keyword>
<reference evidence="8" key="1">
    <citation type="journal article" date="2008" name="Insect Biochem. Mol. Biol.">
        <title>The genome of a lepidopteran model insect, the silkworm Bombyx mori.</title>
        <authorList>
            <consortium name="International Silkworm Genome Consortium"/>
        </authorList>
    </citation>
    <scope>NUCLEOTIDE SEQUENCE [LARGE SCALE GENOMIC DNA]</scope>
    <source>
        <strain evidence="8">p50T</strain>
    </source>
</reference>
<evidence type="ECO:0000256" key="4">
    <source>
        <dbReference type="SAM" id="SignalP"/>
    </source>
</evidence>
<dbReference type="EMBL" id="EU935621">
    <property type="protein sequence ID" value="ACG61183.1"/>
    <property type="molecule type" value="mRNA"/>
</dbReference>
<reference evidence="7" key="3">
    <citation type="submission" date="2022-06" db="UniProtKB">
        <authorList>
            <consortium name="EnsemblMetazoa"/>
        </authorList>
    </citation>
    <scope>IDENTIFICATION</scope>
    <source>
        <strain evidence="7">p50T (Dazao)</strain>
    </source>
</reference>
<comment type="similarity">
    <text evidence="3">Belongs to the serpin family.</text>
</comment>
<evidence type="ECO:0000256" key="3">
    <source>
        <dbReference type="RuleBase" id="RU000411"/>
    </source>
</evidence>
<feature type="signal peptide" evidence="4">
    <location>
        <begin position="1"/>
        <end position="17"/>
    </location>
</feature>
<dbReference type="PANTHER" id="PTHR11461">
    <property type="entry name" value="SERINE PROTEASE INHIBITOR, SERPIN"/>
    <property type="match status" value="1"/>
</dbReference>
<dbReference type="InterPro" id="IPR042185">
    <property type="entry name" value="Serpin_sf_2"/>
</dbReference>
<dbReference type="Proteomes" id="UP000005204">
    <property type="component" value="Unassembled WGS sequence"/>
</dbReference>
<keyword evidence="8" id="KW-1185">Reference proteome</keyword>
<dbReference type="GO" id="GO:0005615">
    <property type="term" value="C:extracellular space"/>
    <property type="evidence" value="ECO:0007669"/>
    <property type="project" value="InterPro"/>
</dbReference>
<evidence type="ECO:0000313" key="7">
    <source>
        <dbReference type="EnsemblMetazoa" id="NP_001139713.1"/>
    </source>
</evidence>
<reference evidence="6" key="2">
    <citation type="journal article" date="2009" name="Genomics">
        <title>A comparative analysis of serpin genes in the silkworm genome.</title>
        <authorList>
            <person name="Zou Z."/>
            <person name="Picheng Z."/>
            <person name="Weng H."/>
            <person name="Mita K."/>
            <person name="Jiang H."/>
        </authorList>
    </citation>
    <scope>NUCLEOTIDE SEQUENCE</scope>
</reference>
<dbReference type="InterPro" id="IPR042178">
    <property type="entry name" value="Serpin_sf_1"/>
</dbReference>